<comment type="caution">
    <text evidence="3">The sequence shown here is derived from an EMBL/GenBank/DDBJ whole genome shotgun (WGS) entry which is preliminary data.</text>
</comment>
<feature type="transmembrane region" description="Helical" evidence="1">
    <location>
        <begin position="6"/>
        <end position="25"/>
    </location>
</feature>
<keyword evidence="1" id="KW-1133">Transmembrane helix</keyword>
<dbReference type="SMART" id="SM00327">
    <property type="entry name" value="VWA"/>
    <property type="match status" value="1"/>
</dbReference>
<feature type="domain" description="VWFA" evidence="2">
    <location>
        <begin position="368"/>
        <end position="561"/>
    </location>
</feature>
<sequence>MSKGPVIAAGIIIVVVLAVFGWFQLRDRIADQGVQAASTCVEGPLTLPVTVDPDISPMVTELAARFDATNPIVRDHCVTVDVATTPTAAMASAVAAGPDNWDPAALGAVPALWIPRSSDALQGVPAGTIDGTPRSVARSPIVLAGPDAVTSALSAGSVGWADLPRLQRASDGLDALGLPGWGGLRLQLPTGPDAASTSPALAAVAATTVESPTGSLSLEQARSGAVVSAMSALATTDRGQSAVSVDSTDAVLARISADPSPNSDVHTVPVTAQQLRASAQTGLSTYAPVGATPVADHPAAILGSRFSTDTLDRAAAQFVEFVRQPANATVFSDAGFDVGDTGADAAATASDTRQALIDAVQDPATPRRATVLLDVSGSMDTTEGARTRLQNTVDALNQQFESVVGASDLGLWVYSANLDGQRAFRTAVPTGPLDEQIASGTRRDALVSAASALRPETSTSTYESVVAAYVDAVDNYVPGRPNSVVLVTDGPNDDASISSDRFLRMLSDLAEPDKPVAIDVVSIGTNSDIRTLQSMSDTTGGSTTTIGSSDGPELLDLLRKLLY</sequence>
<dbReference type="PROSITE" id="PS50234">
    <property type="entry name" value="VWFA"/>
    <property type="match status" value="1"/>
</dbReference>
<evidence type="ECO:0000313" key="3">
    <source>
        <dbReference type="EMBL" id="OAK51447.1"/>
    </source>
</evidence>
<organism evidence="3 4">
    <name type="scientific">Rhodococcoides kyotonense</name>
    <dbReference type="NCBI Taxonomy" id="398843"/>
    <lineage>
        <taxon>Bacteria</taxon>
        <taxon>Bacillati</taxon>
        <taxon>Actinomycetota</taxon>
        <taxon>Actinomycetes</taxon>
        <taxon>Mycobacteriales</taxon>
        <taxon>Nocardiaceae</taxon>
        <taxon>Rhodococcoides</taxon>
    </lineage>
</organism>
<name>A0A177Y7H7_9NOCA</name>
<reference evidence="3 4" key="1">
    <citation type="submission" date="2016-03" db="EMBL/GenBank/DDBJ databases">
        <title>Genome sequence of Rhodococcus kyotonensis KB10.</title>
        <authorList>
            <person name="Jeong H."/>
            <person name="Hong C.E."/>
            <person name="Jo S.H."/>
            <person name="Park J.M."/>
        </authorList>
    </citation>
    <scope>NUCLEOTIDE SEQUENCE [LARGE SCALE GENOMIC DNA]</scope>
    <source>
        <strain evidence="3 4">KB10</strain>
    </source>
</reference>
<keyword evidence="1" id="KW-0472">Membrane</keyword>
<evidence type="ECO:0000259" key="2">
    <source>
        <dbReference type="PROSITE" id="PS50234"/>
    </source>
</evidence>
<dbReference type="InterPro" id="IPR002035">
    <property type="entry name" value="VWF_A"/>
</dbReference>
<evidence type="ECO:0000256" key="1">
    <source>
        <dbReference type="SAM" id="Phobius"/>
    </source>
</evidence>
<proteinExistence type="predicted"/>
<dbReference type="SUPFAM" id="SSF53300">
    <property type="entry name" value="vWA-like"/>
    <property type="match status" value="1"/>
</dbReference>
<accession>A0A177Y7H7</accession>
<dbReference type="EMBL" id="LVHI01000039">
    <property type="protein sequence ID" value="OAK51447.1"/>
    <property type="molecule type" value="Genomic_DNA"/>
</dbReference>
<keyword evidence="1" id="KW-0812">Transmembrane</keyword>
<dbReference type="InterPro" id="IPR036465">
    <property type="entry name" value="vWFA_dom_sf"/>
</dbReference>
<protein>
    <recommendedName>
        <fullName evidence="2">VWFA domain-containing protein</fullName>
    </recommendedName>
</protein>
<gene>
    <name evidence="3" type="ORF">A3K89_12075</name>
</gene>
<dbReference type="Proteomes" id="UP000077519">
    <property type="component" value="Unassembled WGS sequence"/>
</dbReference>
<evidence type="ECO:0000313" key="4">
    <source>
        <dbReference type="Proteomes" id="UP000077519"/>
    </source>
</evidence>
<dbReference type="AlphaFoldDB" id="A0A177Y7H7"/>
<keyword evidence="4" id="KW-1185">Reference proteome</keyword>
<dbReference type="Pfam" id="PF13531">
    <property type="entry name" value="SBP_bac_11"/>
    <property type="match status" value="1"/>
</dbReference>
<dbReference type="Gene3D" id="3.40.50.410">
    <property type="entry name" value="von Willebrand factor, type A domain"/>
    <property type="match status" value="1"/>
</dbReference>